<dbReference type="OrthoDB" id="9802969at2"/>
<evidence type="ECO:0000256" key="6">
    <source>
        <dbReference type="HAMAP-Rule" id="MF_01517"/>
    </source>
</evidence>
<feature type="domain" description="Lactate/malate dehydrogenase N-terminal" evidence="11">
    <location>
        <begin position="11"/>
        <end position="153"/>
    </location>
</feature>
<feature type="binding site" evidence="6 8">
    <location>
        <position position="97"/>
    </location>
    <ligand>
        <name>substrate</name>
    </ligand>
</feature>
<dbReference type="InterPro" id="IPR022383">
    <property type="entry name" value="Lactate/malate_DH_C"/>
</dbReference>
<evidence type="ECO:0000256" key="7">
    <source>
        <dbReference type="PIRSR" id="PIRSR000102-1"/>
    </source>
</evidence>
<evidence type="ECO:0000256" key="3">
    <source>
        <dbReference type="ARBA" id="ARBA00020382"/>
    </source>
</evidence>
<evidence type="ECO:0000256" key="2">
    <source>
        <dbReference type="ARBA" id="ARBA00012995"/>
    </source>
</evidence>
<keyword evidence="6" id="KW-0816">Tricarboxylic acid cycle</keyword>
<dbReference type="EMBL" id="RXIR01000034">
    <property type="protein sequence ID" value="TVS26202.1"/>
    <property type="molecule type" value="Genomic_DNA"/>
</dbReference>
<dbReference type="SUPFAM" id="SSF51735">
    <property type="entry name" value="NAD(P)-binding Rossmann-fold domains"/>
    <property type="match status" value="1"/>
</dbReference>
<dbReference type="GO" id="GO:0030060">
    <property type="term" value="F:L-malate dehydrogenase (NAD+) activity"/>
    <property type="evidence" value="ECO:0007669"/>
    <property type="project" value="UniProtKB-UniRule"/>
</dbReference>
<comment type="catalytic activity">
    <reaction evidence="6">
        <text>(S)-malate + NAD(+) = oxaloacetate + NADH + H(+)</text>
        <dbReference type="Rhea" id="RHEA:21432"/>
        <dbReference type="ChEBI" id="CHEBI:15378"/>
        <dbReference type="ChEBI" id="CHEBI:15589"/>
        <dbReference type="ChEBI" id="CHEBI:16452"/>
        <dbReference type="ChEBI" id="CHEBI:57540"/>
        <dbReference type="ChEBI" id="CHEBI:57945"/>
        <dbReference type="EC" id="1.1.1.37"/>
    </reaction>
</comment>
<dbReference type="InterPro" id="IPR015955">
    <property type="entry name" value="Lactate_DH/Glyco_Ohase_4_C"/>
</dbReference>
<feature type="binding site" evidence="6 9">
    <location>
        <position position="110"/>
    </location>
    <ligand>
        <name>NAD(+)</name>
        <dbReference type="ChEBI" id="CHEBI:57540"/>
    </ligand>
</feature>
<feature type="domain" description="Lactate/malate dehydrogenase C-terminal" evidence="12">
    <location>
        <begin position="162"/>
        <end position="321"/>
    </location>
</feature>
<dbReference type="InterPro" id="IPR001557">
    <property type="entry name" value="L-lactate/malate_DH"/>
</dbReference>
<dbReference type="NCBIfam" id="NF003916">
    <property type="entry name" value="PRK05442.1"/>
    <property type="match status" value="1"/>
</dbReference>
<dbReference type="Gene3D" id="3.40.50.720">
    <property type="entry name" value="NAD(P)-binding Rossmann-like Domain"/>
    <property type="match status" value="1"/>
</dbReference>
<feature type="binding site" evidence="6 8">
    <location>
        <position position="167"/>
    </location>
    <ligand>
        <name>substrate</name>
    </ligand>
</feature>
<feature type="coiled-coil region" evidence="10">
    <location>
        <begin position="301"/>
        <end position="328"/>
    </location>
</feature>
<feature type="binding site" evidence="6">
    <location>
        <begin position="16"/>
        <end position="22"/>
    </location>
    <ligand>
        <name>NAD(+)</name>
        <dbReference type="ChEBI" id="CHEBI:57540"/>
    </ligand>
</feature>
<feature type="binding site" evidence="6 9">
    <location>
        <begin position="134"/>
        <end position="136"/>
    </location>
    <ligand>
        <name>NAD(+)</name>
        <dbReference type="ChEBI" id="CHEBI:57540"/>
    </ligand>
</feature>
<dbReference type="GO" id="GO:0006099">
    <property type="term" value="P:tricarboxylic acid cycle"/>
    <property type="evidence" value="ECO:0007669"/>
    <property type="project" value="UniProtKB-UniRule"/>
</dbReference>
<organism evidence="13 14">
    <name type="scientific">Corynebacterium sanguinis</name>
    <dbReference type="NCBI Taxonomy" id="2594913"/>
    <lineage>
        <taxon>Bacteria</taxon>
        <taxon>Bacillati</taxon>
        <taxon>Actinomycetota</taxon>
        <taxon>Actinomycetes</taxon>
        <taxon>Mycobacteriales</taxon>
        <taxon>Corynebacteriaceae</taxon>
        <taxon>Corynebacterium</taxon>
    </lineage>
</organism>
<keyword evidence="4 6" id="KW-0560">Oxidoreductase</keyword>
<evidence type="ECO:0000313" key="14">
    <source>
        <dbReference type="Proteomes" id="UP000336646"/>
    </source>
</evidence>
<dbReference type="PIRSF" id="PIRSF000102">
    <property type="entry name" value="Lac_mal_DH"/>
    <property type="match status" value="1"/>
</dbReference>
<evidence type="ECO:0000259" key="12">
    <source>
        <dbReference type="Pfam" id="PF02866"/>
    </source>
</evidence>
<dbReference type="HAMAP" id="MF_01517">
    <property type="entry name" value="Malate_dehydrog_2"/>
    <property type="match status" value="1"/>
</dbReference>
<comment type="caution">
    <text evidence="13">The sequence shown here is derived from an EMBL/GenBank/DDBJ whole genome shotgun (WGS) entry which is preliminary data.</text>
</comment>
<dbReference type="Pfam" id="PF02866">
    <property type="entry name" value="Ldh_1_C"/>
    <property type="match status" value="1"/>
</dbReference>
<dbReference type="EC" id="1.1.1.37" evidence="2 6"/>
<keyword evidence="5 6" id="KW-0520">NAD</keyword>
<evidence type="ECO:0000313" key="13">
    <source>
        <dbReference type="EMBL" id="TVS26202.1"/>
    </source>
</evidence>
<dbReference type="InterPro" id="IPR010945">
    <property type="entry name" value="Malate_DH_type2"/>
</dbReference>
<evidence type="ECO:0000256" key="10">
    <source>
        <dbReference type="SAM" id="Coils"/>
    </source>
</evidence>
<dbReference type="InterPro" id="IPR001236">
    <property type="entry name" value="Lactate/malate_DH_N"/>
</dbReference>
<dbReference type="AlphaFoldDB" id="A0A6C1TUE0"/>
<dbReference type="GO" id="GO:0006108">
    <property type="term" value="P:malate metabolic process"/>
    <property type="evidence" value="ECO:0007669"/>
    <property type="project" value="InterPro"/>
</dbReference>
<keyword evidence="10" id="KW-0175">Coiled coil</keyword>
<dbReference type="InterPro" id="IPR036291">
    <property type="entry name" value="NAD(P)-bd_dom_sf"/>
</dbReference>
<feature type="binding site" evidence="6">
    <location>
        <position position="117"/>
    </location>
    <ligand>
        <name>NAD(+)</name>
        <dbReference type="ChEBI" id="CHEBI:57540"/>
    </ligand>
</feature>
<dbReference type="Proteomes" id="UP000336646">
    <property type="component" value="Unassembled WGS sequence"/>
</dbReference>
<sequence>MSHNSTTQPVNVAVSGAGGNIAYSLLWRIASGDVWGPERAINLTLLEIPDAVHVAEGVAMELADSAFPLLSSINVTDSAEQAFDGVNAAFLVGAKPRGKGESREDLLEANGRIFTEQGRALNSGAASDVRVLVVGNPANTNAYIASKAAPDIPGEHFNAMMRLDHNRAASQLAAKLNVPVGDLDGLVVWGNHSDTQFPDIEYLRAGGDSLSDRVDRQWYLDEFIGRVAKRGAEIIEVRGSSSAASAASAAVDHMHDWVAGTGGKWTTVAQPSTGEYGVDEGLVFGFPTVGLNGRFSVVEGLELSEFQRERIERNIAALRDEAAVADSLFQGVATHG</sequence>
<dbReference type="FunFam" id="3.90.110.10:FF:000002">
    <property type="entry name" value="Malate dehydrogenase"/>
    <property type="match status" value="1"/>
</dbReference>
<dbReference type="Pfam" id="PF00056">
    <property type="entry name" value="Ldh_1_N"/>
    <property type="match status" value="1"/>
</dbReference>
<gene>
    <name evidence="6" type="primary">mdh</name>
    <name evidence="13" type="ORF">EKI59_11110</name>
</gene>
<evidence type="ECO:0000256" key="1">
    <source>
        <dbReference type="ARBA" id="ARBA00009613"/>
    </source>
</evidence>
<evidence type="ECO:0000256" key="4">
    <source>
        <dbReference type="ARBA" id="ARBA00023002"/>
    </source>
</evidence>
<accession>A0A6C1TUE0</accession>
<dbReference type="Gene3D" id="3.90.110.10">
    <property type="entry name" value="Lactate dehydrogenase/glycoside hydrolase, family 4, C-terminal"/>
    <property type="match status" value="1"/>
</dbReference>
<comment type="similarity">
    <text evidence="1 6">Belongs to the LDH/MDH superfamily. MDH type 2 family.</text>
</comment>
<evidence type="ECO:0000256" key="8">
    <source>
        <dbReference type="PIRSR" id="PIRSR000102-2"/>
    </source>
</evidence>
<dbReference type="NCBIfam" id="TIGR01759">
    <property type="entry name" value="MalateDH-SF1"/>
    <property type="match status" value="1"/>
</dbReference>
<evidence type="ECO:0000256" key="5">
    <source>
        <dbReference type="ARBA" id="ARBA00023027"/>
    </source>
</evidence>
<proteinExistence type="inferred from homology"/>
<dbReference type="RefSeq" id="WP_136652843.1">
    <property type="nucleotide sequence ID" value="NZ_JALXLI010000006.1"/>
</dbReference>
<feature type="binding site" evidence="6 8">
    <location>
        <position position="103"/>
    </location>
    <ligand>
        <name>substrate</name>
    </ligand>
</feature>
<dbReference type="FunFam" id="3.40.50.720:FF:000010">
    <property type="entry name" value="Malate dehydrogenase"/>
    <property type="match status" value="1"/>
</dbReference>
<dbReference type="SUPFAM" id="SSF56327">
    <property type="entry name" value="LDH C-terminal domain-like"/>
    <property type="match status" value="1"/>
</dbReference>
<reference evidence="13 14" key="1">
    <citation type="submission" date="2018-12" db="EMBL/GenBank/DDBJ databases">
        <title>Corynebacterium sanguinis sp. nov., a clinically-associated and environmental corynebacterium.</title>
        <authorList>
            <person name="Gonzales-Siles L."/>
            <person name="Jaen-Luchoro D."/>
            <person name="Cardew S."/>
            <person name="Inganas E."/>
            <person name="Ohlen M."/>
            <person name="Jensie-Markopolous S."/>
            <person name="Pinyeiro-Iglesias B."/>
            <person name="Molin K."/>
            <person name="Skovbjerg S."/>
            <person name="Svensson-Stadler L."/>
            <person name="Funke G."/>
            <person name="Moore E.R.B."/>
        </authorList>
    </citation>
    <scope>NUCLEOTIDE SEQUENCE [LARGE SCALE GENOMIC DNA]</scope>
    <source>
        <strain evidence="13 14">58734</strain>
    </source>
</reference>
<comment type="function">
    <text evidence="6">Catalyzes the reversible oxidation of malate to oxaloacetate.</text>
</comment>
<dbReference type="PANTHER" id="PTHR23382">
    <property type="entry name" value="MALATE DEHYDROGENASE"/>
    <property type="match status" value="1"/>
</dbReference>
<feature type="active site" description="Proton acceptor" evidence="6 7">
    <location>
        <position position="192"/>
    </location>
</feature>
<protein>
    <recommendedName>
        <fullName evidence="3 6">Malate dehydrogenase</fullName>
        <ecNumber evidence="2 6">1.1.1.37</ecNumber>
    </recommendedName>
</protein>
<evidence type="ECO:0000256" key="9">
    <source>
        <dbReference type="PIRSR" id="PIRSR000102-3"/>
    </source>
</evidence>
<evidence type="ECO:0000259" key="11">
    <source>
        <dbReference type="Pfam" id="PF00056"/>
    </source>
</evidence>
<feature type="binding site" evidence="6 8">
    <location>
        <position position="136"/>
    </location>
    <ligand>
        <name>substrate</name>
    </ligand>
</feature>
<name>A0A6C1TUE0_9CORY</name>